<dbReference type="InterPro" id="IPR015943">
    <property type="entry name" value="WD40/YVTN_repeat-like_dom_sf"/>
</dbReference>
<dbReference type="InterPro" id="IPR024977">
    <property type="entry name" value="Apc4-like_WD40_dom"/>
</dbReference>
<gene>
    <name evidence="2" type="ORF">MYCFIDRAFT_97710</name>
</gene>
<dbReference type="HOGENOM" id="CLU_951742_0_0_1"/>
<organism evidence="2 3">
    <name type="scientific">Pseudocercospora fijiensis (strain CIRAD86)</name>
    <name type="common">Black leaf streak disease fungus</name>
    <name type="synonym">Mycosphaerella fijiensis</name>
    <dbReference type="NCBI Taxonomy" id="383855"/>
    <lineage>
        <taxon>Eukaryota</taxon>
        <taxon>Fungi</taxon>
        <taxon>Dikarya</taxon>
        <taxon>Ascomycota</taxon>
        <taxon>Pezizomycotina</taxon>
        <taxon>Dothideomycetes</taxon>
        <taxon>Dothideomycetidae</taxon>
        <taxon>Mycosphaerellales</taxon>
        <taxon>Mycosphaerellaceae</taxon>
        <taxon>Pseudocercospora</taxon>
    </lineage>
</organism>
<dbReference type="SUPFAM" id="SSF82171">
    <property type="entry name" value="DPP6 N-terminal domain-like"/>
    <property type="match status" value="1"/>
</dbReference>
<dbReference type="Proteomes" id="UP000016932">
    <property type="component" value="Unassembled WGS sequence"/>
</dbReference>
<dbReference type="GeneID" id="19342948"/>
<dbReference type="STRING" id="383855.M3A406"/>
<feature type="non-terminal residue" evidence="2">
    <location>
        <position position="293"/>
    </location>
</feature>
<dbReference type="eggNOG" id="KOG4497">
    <property type="taxonomic scope" value="Eukaryota"/>
</dbReference>
<evidence type="ECO:0000313" key="3">
    <source>
        <dbReference type="Proteomes" id="UP000016932"/>
    </source>
</evidence>
<dbReference type="Pfam" id="PF12894">
    <property type="entry name" value="ANAPC4_WD40"/>
    <property type="match status" value="1"/>
</dbReference>
<dbReference type="EMBL" id="KB446556">
    <property type="protein sequence ID" value="EME85834.1"/>
    <property type="molecule type" value="Genomic_DNA"/>
</dbReference>
<dbReference type="PANTHER" id="PTHR16220:SF0">
    <property type="entry name" value="WD REPEAT-CONTAINING PROTEIN WRAP73"/>
    <property type="match status" value="1"/>
</dbReference>
<dbReference type="GO" id="GO:1990810">
    <property type="term" value="P:microtubule anchoring at mitotic spindle pole body"/>
    <property type="evidence" value="ECO:0007669"/>
    <property type="project" value="TreeGrafter"/>
</dbReference>
<accession>M3A406</accession>
<dbReference type="InterPro" id="IPR052778">
    <property type="entry name" value="Centrosome-WD_assoc"/>
</dbReference>
<keyword evidence="3" id="KW-1185">Reference proteome</keyword>
<evidence type="ECO:0000259" key="1">
    <source>
        <dbReference type="Pfam" id="PF12894"/>
    </source>
</evidence>
<dbReference type="VEuPathDB" id="FungiDB:MYCFIDRAFT_97710"/>
<evidence type="ECO:0000313" key="2">
    <source>
        <dbReference type="EMBL" id="EME85834.1"/>
    </source>
</evidence>
<dbReference type="GO" id="GO:0005815">
    <property type="term" value="C:microtubule organizing center"/>
    <property type="evidence" value="ECO:0007669"/>
    <property type="project" value="TreeGrafter"/>
</dbReference>
<dbReference type="Gene3D" id="2.130.10.10">
    <property type="entry name" value="YVTN repeat-like/Quinoprotein amine dehydrogenase"/>
    <property type="match status" value="2"/>
</dbReference>
<reference evidence="2 3" key="1">
    <citation type="journal article" date="2012" name="PLoS Pathog.">
        <title>Diverse lifestyles and strategies of plant pathogenesis encoded in the genomes of eighteen Dothideomycetes fungi.</title>
        <authorList>
            <person name="Ohm R.A."/>
            <person name="Feau N."/>
            <person name="Henrissat B."/>
            <person name="Schoch C.L."/>
            <person name="Horwitz B.A."/>
            <person name="Barry K.W."/>
            <person name="Condon B.J."/>
            <person name="Copeland A.C."/>
            <person name="Dhillon B."/>
            <person name="Glaser F."/>
            <person name="Hesse C.N."/>
            <person name="Kosti I."/>
            <person name="LaButti K."/>
            <person name="Lindquist E.A."/>
            <person name="Lucas S."/>
            <person name="Salamov A.A."/>
            <person name="Bradshaw R.E."/>
            <person name="Ciuffetti L."/>
            <person name="Hamelin R.C."/>
            <person name="Kema G.H.J."/>
            <person name="Lawrence C."/>
            <person name="Scott J.A."/>
            <person name="Spatafora J.W."/>
            <person name="Turgeon B.G."/>
            <person name="de Wit P.J.G.M."/>
            <person name="Zhong S."/>
            <person name="Goodwin S.B."/>
            <person name="Grigoriev I.V."/>
        </authorList>
    </citation>
    <scope>NUCLEOTIDE SEQUENCE [LARGE SCALE GENOMIC DNA]</scope>
    <source>
        <strain evidence="2 3">CIRAD86</strain>
    </source>
</reference>
<dbReference type="KEGG" id="pfj:MYCFIDRAFT_97710"/>
<dbReference type="RefSeq" id="XP_007923317.1">
    <property type="nucleotide sequence ID" value="XM_007925126.1"/>
</dbReference>
<dbReference type="OrthoDB" id="308690at2759"/>
<protein>
    <recommendedName>
        <fullName evidence="1">Anaphase-promoting complex subunit 4-like WD40 domain-containing protein</fullName>
    </recommendedName>
</protein>
<proteinExistence type="predicted"/>
<feature type="non-terminal residue" evidence="2">
    <location>
        <position position="1"/>
    </location>
</feature>
<dbReference type="Pfam" id="PF07676">
    <property type="entry name" value="PD40"/>
    <property type="match status" value="1"/>
</dbReference>
<dbReference type="InterPro" id="IPR011659">
    <property type="entry name" value="WD40"/>
</dbReference>
<dbReference type="AlphaFoldDB" id="M3A406"/>
<feature type="domain" description="Anaphase-promoting complex subunit 4-like WD40" evidence="1">
    <location>
        <begin position="140"/>
        <end position="183"/>
    </location>
</feature>
<dbReference type="PANTHER" id="PTHR16220">
    <property type="entry name" value="WD REPEAT PROTEIN 8-RELATED"/>
    <property type="match status" value="1"/>
</dbReference>
<name>M3A406_PSEFD</name>
<sequence>LGKIASADFVGNDRLLVIWEFGKARLWHLKTGRACDLPDIKTTCEGPVWQNRPGYKRPALLALLCRNGAEDQLVLQFPTLDQMPLGIKLATTDAQSISWSPDGRWLAILDTPSVSPNLHIYTPDGHLFRSWLSKKNVDAELGAKNIEWSPDGRVLALACHDGRVELLNARTFSQLATIEHHTTIAQSSLPLSEQAPVWQERVSSANERSYTFAPQPVCPPLSRSKPTSEPVELGVAELCFSCDGNYLATRDCRMLNTVWIWNTATLAAHSVLLQHSNIRKLTWHPTRAETLLV</sequence>
<dbReference type="GO" id="GO:1990811">
    <property type="term" value="C:MWP complex"/>
    <property type="evidence" value="ECO:0007669"/>
    <property type="project" value="TreeGrafter"/>
</dbReference>